<reference evidence="1 2" key="1">
    <citation type="submission" date="2011-08" db="EMBL/GenBank/DDBJ databases">
        <authorList>
            <person name="Weinstock G."/>
            <person name="Sodergren E."/>
            <person name="Clifton S."/>
            <person name="Fulton L."/>
            <person name="Fulton B."/>
            <person name="Courtney L."/>
            <person name="Fronick C."/>
            <person name="Harrison M."/>
            <person name="Strong C."/>
            <person name="Farmer C."/>
            <person name="Delahaunty K."/>
            <person name="Markovic C."/>
            <person name="Hall O."/>
            <person name="Minx P."/>
            <person name="Tomlinson C."/>
            <person name="Mitreva M."/>
            <person name="Hou S."/>
            <person name="Chen J."/>
            <person name="Wollam A."/>
            <person name="Pepin K.H."/>
            <person name="Johnson M."/>
            <person name="Bhonagiri V."/>
            <person name="Zhang X."/>
            <person name="Suruliraj S."/>
            <person name="Warren W."/>
            <person name="Chinwalla A."/>
            <person name="Mardis E.R."/>
            <person name="Wilson R.K."/>
        </authorList>
    </citation>
    <scope>NUCLEOTIDE SEQUENCE [LARGE SCALE GENOMIC DNA]</scope>
    <source>
        <strain evidence="1 2">F0432</strain>
    </source>
</reference>
<dbReference type="EMBL" id="AGCM01000135">
    <property type="protein sequence ID" value="EHM52465.1"/>
    <property type="molecule type" value="Genomic_DNA"/>
</dbReference>
<name>G9ZHR9_9GAMM</name>
<dbReference type="AlphaFoldDB" id="G9ZHR9"/>
<accession>G9ZHR9</accession>
<comment type="caution">
    <text evidence="1">The sequence shown here is derived from an EMBL/GenBank/DDBJ whole genome shotgun (WGS) entry which is preliminary data.</text>
</comment>
<evidence type="ECO:0000313" key="2">
    <source>
        <dbReference type="Proteomes" id="UP000004750"/>
    </source>
</evidence>
<dbReference type="HOGENOM" id="CLU_2552073_0_0_6"/>
<protein>
    <submittedName>
        <fullName evidence="1">Uncharacterized protein</fullName>
    </submittedName>
</protein>
<proteinExistence type="predicted"/>
<evidence type="ECO:0000313" key="1">
    <source>
        <dbReference type="EMBL" id="EHM52465.1"/>
    </source>
</evidence>
<sequence length="82" mass="9709">MRRGSQQLRRLASAGIDPQRRHHCVVQPAIAEYRRDDAEREVFQRQSTHMQDKKKWQQAGSPLISTIALMMRRRSARLKRRA</sequence>
<gene>
    <name evidence="1" type="ORF">HMPREF9080_02327</name>
</gene>
<dbReference type="Proteomes" id="UP000004750">
    <property type="component" value="Unassembled WGS sequence"/>
</dbReference>
<organism evidence="1 2">
    <name type="scientific">Cardiobacterium valvarum F0432</name>
    <dbReference type="NCBI Taxonomy" id="797473"/>
    <lineage>
        <taxon>Bacteria</taxon>
        <taxon>Pseudomonadati</taxon>
        <taxon>Pseudomonadota</taxon>
        <taxon>Gammaproteobacteria</taxon>
        <taxon>Cardiobacteriales</taxon>
        <taxon>Cardiobacteriaceae</taxon>
        <taxon>Cardiobacterium</taxon>
    </lineage>
</organism>